<evidence type="ECO:0000313" key="4">
    <source>
        <dbReference type="Proteomes" id="UP000002220"/>
    </source>
</evidence>
<comment type="similarity">
    <text evidence="1 2">Belongs to the UPF0102 family.</text>
</comment>
<gene>
    <name evidence="3" type="ordered locus">Plim_0460</name>
</gene>
<dbReference type="PANTHER" id="PTHR34039:SF1">
    <property type="entry name" value="UPF0102 PROTEIN YRAN"/>
    <property type="match status" value="1"/>
</dbReference>
<accession>D5SQ58</accession>
<dbReference type="HOGENOM" id="CLU_115353_2_1_0"/>
<dbReference type="InterPro" id="IPR011856">
    <property type="entry name" value="tRNA_endonuc-like_dom_sf"/>
</dbReference>
<sequence length="153" mass="17766">MKLWISRWGLRLSACRWCVAFWQRSPHSPSSHRTLNIGEQGEARAEKYLKELGYQILARNLRTRLGEIDLLALEGETIVFIEVKTRKSDARGRPEEAIHPRKQKQLSRVAMALLKSKGWLHRQSRIDVITITGEPESPDCELRHYRHAFPSVL</sequence>
<dbReference type="PANTHER" id="PTHR34039">
    <property type="entry name" value="UPF0102 PROTEIN YRAN"/>
    <property type="match status" value="1"/>
</dbReference>
<dbReference type="CDD" id="cd20736">
    <property type="entry name" value="PoNe_Nuclease"/>
    <property type="match status" value="1"/>
</dbReference>
<dbReference type="HAMAP" id="MF_00048">
    <property type="entry name" value="UPF0102"/>
    <property type="match status" value="1"/>
</dbReference>
<reference evidence="3 4" key="1">
    <citation type="journal article" date="2010" name="Stand. Genomic Sci.">
        <title>Complete genome sequence of Planctomyces limnophilus type strain (Mu 290).</title>
        <authorList>
            <person name="Labutti K."/>
            <person name="Sikorski J."/>
            <person name="Schneider S."/>
            <person name="Nolan M."/>
            <person name="Lucas S."/>
            <person name="Glavina Del Rio T."/>
            <person name="Tice H."/>
            <person name="Cheng J.F."/>
            <person name="Goodwin L."/>
            <person name="Pitluck S."/>
            <person name="Liolios K."/>
            <person name="Ivanova N."/>
            <person name="Mavromatis K."/>
            <person name="Mikhailova N."/>
            <person name="Pati A."/>
            <person name="Chen A."/>
            <person name="Palaniappan K."/>
            <person name="Land M."/>
            <person name="Hauser L."/>
            <person name="Chang Y.J."/>
            <person name="Jeffries C.D."/>
            <person name="Tindall B.J."/>
            <person name="Rohde M."/>
            <person name="Goker M."/>
            <person name="Woyke T."/>
            <person name="Bristow J."/>
            <person name="Eisen J.A."/>
            <person name="Markowitz V."/>
            <person name="Hugenholtz P."/>
            <person name="Kyrpides N.C."/>
            <person name="Klenk H.P."/>
            <person name="Lapidus A."/>
        </authorList>
    </citation>
    <scope>NUCLEOTIDE SEQUENCE [LARGE SCALE GENOMIC DNA]</scope>
    <source>
        <strain evidence="4">ATCC 43296 / DSM 3776 / IFAM 1008 / 290</strain>
    </source>
</reference>
<dbReference type="Pfam" id="PF02021">
    <property type="entry name" value="UPF0102"/>
    <property type="match status" value="1"/>
</dbReference>
<dbReference type="AlphaFoldDB" id="D5SQ58"/>
<evidence type="ECO:0000256" key="2">
    <source>
        <dbReference type="HAMAP-Rule" id="MF_00048"/>
    </source>
</evidence>
<evidence type="ECO:0000256" key="1">
    <source>
        <dbReference type="ARBA" id="ARBA00006738"/>
    </source>
</evidence>
<dbReference type="InterPro" id="IPR003509">
    <property type="entry name" value="UPF0102_YraN-like"/>
</dbReference>
<dbReference type="Gene3D" id="3.40.1350.10">
    <property type="match status" value="1"/>
</dbReference>
<dbReference type="SUPFAM" id="SSF52980">
    <property type="entry name" value="Restriction endonuclease-like"/>
    <property type="match status" value="1"/>
</dbReference>
<evidence type="ECO:0000313" key="3">
    <source>
        <dbReference type="EMBL" id="ADG66310.1"/>
    </source>
</evidence>
<dbReference type="Proteomes" id="UP000002220">
    <property type="component" value="Chromosome"/>
</dbReference>
<dbReference type="NCBIfam" id="NF009154">
    <property type="entry name" value="PRK12497.3-3"/>
    <property type="match status" value="1"/>
</dbReference>
<organism evidence="3 4">
    <name type="scientific">Planctopirus limnophila (strain ATCC 43296 / DSM 3776 / IFAM 1008 / Mu 290)</name>
    <name type="common">Planctomyces limnophilus</name>
    <dbReference type="NCBI Taxonomy" id="521674"/>
    <lineage>
        <taxon>Bacteria</taxon>
        <taxon>Pseudomonadati</taxon>
        <taxon>Planctomycetota</taxon>
        <taxon>Planctomycetia</taxon>
        <taxon>Planctomycetales</taxon>
        <taxon>Planctomycetaceae</taxon>
        <taxon>Planctopirus</taxon>
    </lineage>
</organism>
<keyword evidence="4" id="KW-1185">Reference proteome</keyword>
<name>D5SQ58_PLAL2</name>
<dbReference type="KEGG" id="plm:Plim_0460"/>
<dbReference type="GO" id="GO:0003676">
    <property type="term" value="F:nucleic acid binding"/>
    <property type="evidence" value="ECO:0007669"/>
    <property type="project" value="InterPro"/>
</dbReference>
<protein>
    <recommendedName>
        <fullName evidence="2">UPF0102 protein Plim_0460</fullName>
    </recommendedName>
</protein>
<dbReference type="STRING" id="521674.Plim_0460"/>
<proteinExistence type="inferred from homology"/>
<dbReference type="EMBL" id="CP001744">
    <property type="protein sequence ID" value="ADG66310.1"/>
    <property type="molecule type" value="Genomic_DNA"/>
</dbReference>
<dbReference type="NCBIfam" id="NF009150">
    <property type="entry name" value="PRK12497.1-3"/>
    <property type="match status" value="1"/>
</dbReference>
<dbReference type="InterPro" id="IPR011335">
    <property type="entry name" value="Restrct_endonuc-II-like"/>
</dbReference>
<dbReference type="eggNOG" id="COG0792">
    <property type="taxonomic scope" value="Bacteria"/>
</dbReference>